<dbReference type="InterPro" id="IPR050490">
    <property type="entry name" value="Bact_solute-bd_prot1"/>
</dbReference>
<evidence type="ECO:0000313" key="3">
    <source>
        <dbReference type="Proteomes" id="UP001260980"/>
    </source>
</evidence>
<reference evidence="2 3" key="1">
    <citation type="submission" date="2023-10" db="EMBL/GenBank/DDBJ databases">
        <title>Paenibacillus strain PFR10 Genome sequencing and assembly.</title>
        <authorList>
            <person name="Kim I."/>
        </authorList>
    </citation>
    <scope>NUCLEOTIDE SEQUENCE [LARGE SCALE GENOMIC DNA]</scope>
    <source>
        <strain evidence="2 3">PFR10</strain>
    </source>
</reference>
<accession>A0ABU3R958</accession>
<keyword evidence="1" id="KW-0732">Signal</keyword>
<evidence type="ECO:0000313" key="2">
    <source>
        <dbReference type="EMBL" id="MDU0200809.1"/>
    </source>
</evidence>
<comment type="caution">
    <text evidence="2">The sequence shown here is derived from an EMBL/GenBank/DDBJ whole genome shotgun (WGS) entry which is preliminary data.</text>
</comment>
<dbReference type="EMBL" id="JAWCUD010000001">
    <property type="protein sequence ID" value="MDU0200809.1"/>
    <property type="molecule type" value="Genomic_DNA"/>
</dbReference>
<dbReference type="PROSITE" id="PS51257">
    <property type="entry name" value="PROKAR_LIPOPROTEIN"/>
    <property type="match status" value="1"/>
</dbReference>
<dbReference type="PANTHER" id="PTHR43649">
    <property type="entry name" value="ARABINOSE-BINDING PROTEIN-RELATED"/>
    <property type="match status" value="1"/>
</dbReference>
<protein>
    <submittedName>
        <fullName evidence="2">Extracellular solute-binding protein</fullName>
    </submittedName>
</protein>
<gene>
    <name evidence="2" type="ORF">RQP52_06875</name>
</gene>
<keyword evidence="3" id="KW-1185">Reference proteome</keyword>
<organism evidence="2 3">
    <name type="scientific">Paenibacillus violae</name>
    <dbReference type="NCBI Taxonomy" id="3077234"/>
    <lineage>
        <taxon>Bacteria</taxon>
        <taxon>Bacillati</taxon>
        <taxon>Bacillota</taxon>
        <taxon>Bacilli</taxon>
        <taxon>Bacillales</taxon>
        <taxon>Paenibacillaceae</taxon>
        <taxon>Paenibacillus</taxon>
    </lineage>
</organism>
<dbReference type="Proteomes" id="UP001260980">
    <property type="component" value="Unassembled WGS sequence"/>
</dbReference>
<sequence length="535" mass="60543">MRIERVIGLKKVIPVTLSFALFGVVLAGCSTGNDVKGEQTAAPQVQKKMKLSYLNQNFDKTVKDSYAIKYVENKFNVDIEQLPRSKDNYKDELLLKVASGEIPDVWVDLGFPEYEKLVNQGAVAEIPQEMIEKNAPHYWAWLKKHLGDDPLKLYKRDGKNYSMPIIQTLGPDRTVVGLRKDWLDQVGITKNPETLEEFEDALRKFRNNDPDKNGKKDTYGWTGQAVGVKDIFSPVFGAFGVYPGTFTDKDGKIVRGEIEPGAKQALTLLNKWYKEELLDPEFVLNKGQNVDDKIISSKAGIVTASWYQFITKAAFFDGKYYDKLRVNVPNANWVLTAGPKGPDGQQGTVQLNPIASSGGQFGKHMENDKEKMAKYLQVADATAFDAETFENIVYGEKGKTYKKGEKGDYSYLPPYDKEEEQIKFGIGQQYTFLGKSFNDYDFQTPYMTLNELMSLRKASEHIGKGKYDIMQPIAIPAYNENIDALDQLTLKTYIDIITGQRPASDFDKYVEEWKKAGGSKVMAEAQKKYEENFKK</sequence>
<dbReference type="Gene3D" id="3.40.190.10">
    <property type="entry name" value="Periplasmic binding protein-like II"/>
    <property type="match status" value="3"/>
</dbReference>
<evidence type="ECO:0000256" key="1">
    <source>
        <dbReference type="ARBA" id="ARBA00022729"/>
    </source>
</evidence>
<name>A0ABU3R958_9BACL</name>
<dbReference type="PANTHER" id="PTHR43649:SF33">
    <property type="entry name" value="POLYGALACTURONAN_RHAMNOGALACTURONAN-BINDING PROTEIN YTCQ"/>
    <property type="match status" value="1"/>
</dbReference>
<dbReference type="SUPFAM" id="SSF53850">
    <property type="entry name" value="Periplasmic binding protein-like II"/>
    <property type="match status" value="1"/>
</dbReference>
<proteinExistence type="predicted"/>